<keyword evidence="3" id="KW-1185">Reference proteome</keyword>
<dbReference type="Proteomes" id="UP001189429">
    <property type="component" value="Unassembled WGS sequence"/>
</dbReference>
<comment type="caution">
    <text evidence="2">The sequence shown here is derived from an EMBL/GenBank/DDBJ whole genome shotgun (WGS) entry which is preliminary data.</text>
</comment>
<gene>
    <name evidence="2" type="ORF">PCOR1329_LOCUS29531</name>
</gene>
<accession>A0ABN9SHD4</accession>
<organism evidence="2 3">
    <name type="scientific">Prorocentrum cordatum</name>
    <dbReference type="NCBI Taxonomy" id="2364126"/>
    <lineage>
        <taxon>Eukaryota</taxon>
        <taxon>Sar</taxon>
        <taxon>Alveolata</taxon>
        <taxon>Dinophyceae</taxon>
        <taxon>Prorocentrales</taxon>
        <taxon>Prorocentraceae</taxon>
        <taxon>Prorocentrum</taxon>
    </lineage>
</organism>
<name>A0ABN9SHD4_9DINO</name>
<feature type="region of interest" description="Disordered" evidence="1">
    <location>
        <begin position="1"/>
        <end position="20"/>
    </location>
</feature>
<evidence type="ECO:0000256" key="1">
    <source>
        <dbReference type="SAM" id="MobiDB-lite"/>
    </source>
</evidence>
<protein>
    <submittedName>
        <fullName evidence="2">Uncharacterized protein</fullName>
    </submittedName>
</protein>
<reference evidence="2" key="1">
    <citation type="submission" date="2023-10" db="EMBL/GenBank/DDBJ databases">
        <authorList>
            <person name="Chen Y."/>
            <person name="Shah S."/>
            <person name="Dougan E. K."/>
            <person name="Thang M."/>
            <person name="Chan C."/>
        </authorList>
    </citation>
    <scope>NUCLEOTIDE SEQUENCE [LARGE SCALE GENOMIC DNA]</scope>
</reference>
<evidence type="ECO:0000313" key="3">
    <source>
        <dbReference type="Proteomes" id="UP001189429"/>
    </source>
</evidence>
<evidence type="ECO:0000313" key="2">
    <source>
        <dbReference type="EMBL" id="CAK0831092.1"/>
    </source>
</evidence>
<proteinExistence type="predicted"/>
<dbReference type="Gene3D" id="2.40.160.10">
    <property type="entry name" value="Porin"/>
    <property type="match status" value="1"/>
</dbReference>
<dbReference type="InterPro" id="IPR023614">
    <property type="entry name" value="Porin_dom_sf"/>
</dbReference>
<sequence length="139" mass="14752">MLHRQGVQGPEGGSQVGLRGPLEGHSALHLHWALGLPAEARRVADGPHELHCGGQALGLRLYRASDRLKGAATYTHGGKGSGNCSLGLFHELMKGTTVKTKVAQDQSFSFAVKHEVSKGFTWIGGGKYDSKKGDYTCGL</sequence>
<dbReference type="EMBL" id="CAUYUJ010011113">
    <property type="protein sequence ID" value="CAK0831092.1"/>
    <property type="molecule type" value="Genomic_DNA"/>
</dbReference>